<name>A0A1J5SFS4_9ZZZZ</name>
<comment type="similarity">
    <text evidence="1">Belongs to the UPF0125 (RnfH) family.</text>
</comment>
<dbReference type="AlphaFoldDB" id="A0A1J5SFS4"/>
<dbReference type="InterPro" id="IPR005346">
    <property type="entry name" value="RnfH"/>
</dbReference>
<accession>A0A1J5SFS4</accession>
<proteinExistence type="inferred from homology"/>
<dbReference type="EMBL" id="MLJW01000069">
    <property type="protein sequence ID" value="OIR03037.1"/>
    <property type="molecule type" value="Genomic_DNA"/>
</dbReference>
<organism evidence="2">
    <name type="scientific">mine drainage metagenome</name>
    <dbReference type="NCBI Taxonomy" id="410659"/>
    <lineage>
        <taxon>unclassified sequences</taxon>
        <taxon>metagenomes</taxon>
        <taxon>ecological metagenomes</taxon>
    </lineage>
</organism>
<dbReference type="Pfam" id="PF03658">
    <property type="entry name" value="Ub-RnfH"/>
    <property type="match status" value="1"/>
</dbReference>
<evidence type="ECO:0000313" key="2">
    <source>
        <dbReference type="EMBL" id="OIR03037.1"/>
    </source>
</evidence>
<dbReference type="PANTHER" id="PTHR37483">
    <property type="entry name" value="UPF0125 PROTEIN RATB"/>
    <property type="match status" value="1"/>
</dbReference>
<reference evidence="2" key="1">
    <citation type="submission" date="2016-10" db="EMBL/GenBank/DDBJ databases">
        <title>Sequence of Gallionella enrichment culture.</title>
        <authorList>
            <person name="Poehlein A."/>
            <person name="Muehling M."/>
            <person name="Daniel R."/>
        </authorList>
    </citation>
    <scope>NUCLEOTIDE SEQUENCE</scope>
</reference>
<dbReference type="InterPro" id="IPR016155">
    <property type="entry name" value="Mopterin_synth/thiamin_S_b"/>
</dbReference>
<evidence type="ECO:0000256" key="1">
    <source>
        <dbReference type="ARBA" id="ARBA00010645"/>
    </source>
</evidence>
<dbReference type="Gene3D" id="3.10.20.280">
    <property type="entry name" value="RnfH-like"/>
    <property type="match status" value="1"/>
</dbReference>
<comment type="caution">
    <text evidence="2">The sequence shown here is derived from an EMBL/GenBank/DDBJ whole genome shotgun (WGS) entry which is preliminary data.</text>
</comment>
<dbReference type="InterPro" id="IPR037021">
    <property type="entry name" value="RnfH_sf"/>
</dbReference>
<protein>
    <submittedName>
        <fullName evidence="2">Persistence and stress-resistance antitoxin PasI</fullName>
    </submittedName>
</protein>
<dbReference type="HAMAP" id="MF_00460">
    <property type="entry name" value="UPF0125_RnfH"/>
    <property type="match status" value="1"/>
</dbReference>
<dbReference type="SUPFAM" id="SSF54285">
    <property type="entry name" value="MoaD/ThiS"/>
    <property type="match status" value="1"/>
</dbReference>
<dbReference type="PANTHER" id="PTHR37483:SF1">
    <property type="entry name" value="UPF0125 PROTEIN RATB"/>
    <property type="match status" value="1"/>
</dbReference>
<dbReference type="NCBIfam" id="NF002490">
    <property type="entry name" value="PRK01777.1"/>
    <property type="match status" value="1"/>
</dbReference>
<gene>
    <name evidence="2" type="primary">pasI_7</name>
    <name evidence="2" type="ORF">GALL_148150</name>
</gene>
<sequence length="96" mass="10636">MPEHIAVAVVYAGVDQQELVQLELPAGSTLIQAIEASGLLQRFPEIDLSRNKVGIFGKLGHADSPLRSNDRVEIYRPLIADPKEVRRRRAAEGKHL</sequence>